<keyword evidence="1" id="KW-0472">Membrane</keyword>
<keyword evidence="1" id="KW-0812">Transmembrane</keyword>
<evidence type="ECO:0000313" key="3">
    <source>
        <dbReference type="Proteomes" id="UP000460157"/>
    </source>
</evidence>
<dbReference type="AlphaFoldDB" id="A0A7K1UFP7"/>
<sequence length="62" mass="6438">MSKEVCSSMAVAFLVIAAVAFMLALEAIPGIAAWSLIIVALFVGLGVGGYLERRRKPAPSSS</sequence>
<accession>A0A7K1UFP7</accession>
<proteinExistence type="predicted"/>
<protein>
    <submittedName>
        <fullName evidence="2">Uncharacterized protein</fullName>
    </submittedName>
</protein>
<dbReference type="Proteomes" id="UP000460157">
    <property type="component" value="Unassembled WGS sequence"/>
</dbReference>
<keyword evidence="1" id="KW-1133">Transmembrane helix</keyword>
<keyword evidence="3" id="KW-1185">Reference proteome</keyword>
<feature type="transmembrane region" description="Helical" evidence="1">
    <location>
        <begin position="31"/>
        <end position="51"/>
    </location>
</feature>
<name>A0A7K1UFP7_9MICC</name>
<organism evidence="2 3">
    <name type="scientific">Nesterenkonia alkaliphila</name>
    <dbReference type="NCBI Taxonomy" id="1463631"/>
    <lineage>
        <taxon>Bacteria</taxon>
        <taxon>Bacillati</taxon>
        <taxon>Actinomycetota</taxon>
        <taxon>Actinomycetes</taxon>
        <taxon>Micrococcales</taxon>
        <taxon>Micrococcaceae</taxon>
        <taxon>Nesterenkonia</taxon>
    </lineage>
</organism>
<evidence type="ECO:0000313" key="2">
    <source>
        <dbReference type="EMBL" id="MVT25252.1"/>
    </source>
</evidence>
<comment type="caution">
    <text evidence="2">The sequence shown here is derived from an EMBL/GenBank/DDBJ whole genome shotgun (WGS) entry which is preliminary data.</text>
</comment>
<gene>
    <name evidence="2" type="ORF">GNZ21_02550</name>
</gene>
<reference evidence="2 3" key="1">
    <citation type="submission" date="2019-12" db="EMBL/GenBank/DDBJ databases">
        <title>Nesterenkonia muleiensis sp. nov., a novel actinobacterium isolated from sap of Populus euphratica.</title>
        <authorList>
            <person name="Wang R."/>
        </authorList>
    </citation>
    <scope>NUCLEOTIDE SEQUENCE [LARGE SCALE GENOMIC DNA]</scope>
    <source>
        <strain evidence="2 3">F10</strain>
    </source>
</reference>
<feature type="transmembrane region" description="Helical" evidence="1">
    <location>
        <begin position="7"/>
        <end position="25"/>
    </location>
</feature>
<dbReference type="RefSeq" id="WP_157321069.1">
    <property type="nucleotide sequence ID" value="NZ_BMFX01000016.1"/>
</dbReference>
<dbReference type="EMBL" id="WRPM01000018">
    <property type="protein sequence ID" value="MVT25252.1"/>
    <property type="molecule type" value="Genomic_DNA"/>
</dbReference>
<evidence type="ECO:0000256" key="1">
    <source>
        <dbReference type="SAM" id="Phobius"/>
    </source>
</evidence>